<dbReference type="Proteomes" id="UP001299970">
    <property type="component" value="Unassembled WGS sequence"/>
</dbReference>
<evidence type="ECO:0000256" key="1">
    <source>
        <dbReference type="SAM" id="MobiDB-lite"/>
    </source>
</evidence>
<dbReference type="Pfam" id="PF19541">
    <property type="entry name" value="DUF6065"/>
    <property type="match status" value="1"/>
</dbReference>
<name>A0ABS9TLU9_9PSEU</name>
<accession>A0ABS9TLU9</accession>
<organism evidence="2 3">
    <name type="scientific">Pseudonocardia alaniniphila</name>
    <dbReference type="NCBI Taxonomy" id="75291"/>
    <lineage>
        <taxon>Bacteria</taxon>
        <taxon>Bacillati</taxon>
        <taxon>Actinomycetota</taxon>
        <taxon>Actinomycetes</taxon>
        <taxon>Pseudonocardiales</taxon>
        <taxon>Pseudonocardiaceae</taxon>
        <taxon>Pseudonocardia</taxon>
    </lineage>
</organism>
<sequence>MKRRSATIAFRCRAEDAGVIAEPVPARTVLPGWLRRLPGMDPERLSATNDGLTVKRCMPFLDALGAGWILPLAATVRLEISDGGRTVNAGWEFDREMVSTHAPFQVAGNPFEPRPPMKFHNHWTIRTAPGWSCLFLPPLNRPSDVVQLFAGLVDTDVYTAPVNLPFIATGADGVHTLPKGTPLVQVVPFRRDTGLTASIGPETDEERETRRRVHRNTQAGDGWYRRMARARR</sequence>
<protein>
    <submittedName>
        <fullName evidence="2">DUF6065 family protein</fullName>
    </submittedName>
</protein>
<dbReference type="InterPro" id="IPR045709">
    <property type="entry name" value="DUF6065"/>
</dbReference>
<feature type="region of interest" description="Disordered" evidence="1">
    <location>
        <begin position="195"/>
        <end position="232"/>
    </location>
</feature>
<evidence type="ECO:0000313" key="3">
    <source>
        <dbReference type="Proteomes" id="UP001299970"/>
    </source>
</evidence>
<proteinExistence type="predicted"/>
<comment type="caution">
    <text evidence="2">The sequence shown here is derived from an EMBL/GenBank/DDBJ whole genome shotgun (WGS) entry which is preliminary data.</text>
</comment>
<gene>
    <name evidence="2" type="ORF">MMF94_27795</name>
</gene>
<dbReference type="RefSeq" id="WP_241040156.1">
    <property type="nucleotide sequence ID" value="NZ_JAKXMK010000025.1"/>
</dbReference>
<reference evidence="2 3" key="1">
    <citation type="submission" date="2022-03" db="EMBL/GenBank/DDBJ databases">
        <title>Pseudonocardia alaer sp. nov., a novel actinomycete isolated from reed forest soil.</title>
        <authorList>
            <person name="Wang L."/>
        </authorList>
    </citation>
    <scope>NUCLEOTIDE SEQUENCE [LARGE SCALE GENOMIC DNA]</scope>
    <source>
        <strain evidence="2 3">Y-16303</strain>
    </source>
</reference>
<keyword evidence="3" id="KW-1185">Reference proteome</keyword>
<evidence type="ECO:0000313" key="2">
    <source>
        <dbReference type="EMBL" id="MCH6169520.1"/>
    </source>
</evidence>
<dbReference type="EMBL" id="JAKXMK010000025">
    <property type="protein sequence ID" value="MCH6169520.1"/>
    <property type="molecule type" value="Genomic_DNA"/>
</dbReference>